<evidence type="ECO:0000256" key="6">
    <source>
        <dbReference type="ARBA" id="ARBA00022576"/>
    </source>
</evidence>
<evidence type="ECO:0000313" key="15">
    <source>
        <dbReference type="Proteomes" id="UP000613030"/>
    </source>
</evidence>
<dbReference type="InterPro" id="IPR015422">
    <property type="entry name" value="PyrdxlP-dep_Trfase_small"/>
</dbReference>
<evidence type="ECO:0000256" key="4">
    <source>
        <dbReference type="ARBA" id="ARBA00007970"/>
    </source>
</evidence>
<evidence type="ECO:0000256" key="5">
    <source>
        <dbReference type="ARBA" id="ARBA00011738"/>
    </source>
</evidence>
<dbReference type="Gene3D" id="3.90.1150.10">
    <property type="entry name" value="Aspartate Aminotransferase, domain 1"/>
    <property type="match status" value="1"/>
</dbReference>
<comment type="pathway">
    <text evidence="2 12">Amino-acid biosynthesis; L-histidine biosynthesis; L-histidine from 5-phospho-alpha-D-ribose 1-diphosphate: step 7/9.</text>
</comment>
<dbReference type="InterPro" id="IPR015421">
    <property type="entry name" value="PyrdxlP-dep_Trfase_major"/>
</dbReference>
<evidence type="ECO:0000256" key="11">
    <source>
        <dbReference type="ARBA" id="ARBA00047481"/>
    </source>
</evidence>
<keyword evidence="7 12" id="KW-0028">Amino-acid biosynthesis</keyword>
<evidence type="ECO:0000256" key="2">
    <source>
        <dbReference type="ARBA" id="ARBA00005011"/>
    </source>
</evidence>
<comment type="catalytic activity">
    <reaction evidence="11 12">
        <text>L-histidinol phosphate + 2-oxoglutarate = 3-(imidazol-4-yl)-2-oxopropyl phosphate + L-glutamate</text>
        <dbReference type="Rhea" id="RHEA:23744"/>
        <dbReference type="ChEBI" id="CHEBI:16810"/>
        <dbReference type="ChEBI" id="CHEBI:29985"/>
        <dbReference type="ChEBI" id="CHEBI:57766"/>
        <dbReference type="ChEBI" id="CHEBI:57980"/>
        <dbReference type="EC" id="2.6.1.9"/>
    </reaction>
</comment>
<reference evidence="14 15" key="1">
    <citation type="submission" date="2021-01" db="EMBL/GenBank/DDBJ databases">
        <title>Chryseolinea sp. Jin1 Genome sequencing and assembly.</title>
        <authorList>
            <person name="Kim I."/>
        </authorList>
    </citation>
    <scope>NUCLEOTIDE SEQUENCE [LARGE SCALE GENOMIC DNA]</scope>
    <source>
        <strain evidence="14 15">Jin1</strain>
    </source>
</reference>
<keyword evidence="8 12" id="KW-0808">Transferase</keyword>
<accession>A0ABS1KXB0</accession>
<gene>
    <name evidence="12 14" type="primary">hisC</name>
    <name evidence="14" type="ORF">JI741_22855</name>
</gene>
<evidence type="ECO:0000256" key="10">
    <source>
        <dbReference type="ARBA" id="ARBA00023102"/>
    </source>
</evidence>
<comment type="subunit">
    <text evidence="5 12">Homodimer.</text>
</comment>
<evidence type="ECO:0000256" key="8">
    <source>
        <dbReference type="ARBA" id="ARBA00022679"/>
    </source>
</evidence>
<dbReference type="InterPro" id="IPR001917">
    <property type="entry name" value="Aminotrans_II_pyridoxalP_BS"/>
</dbReference>
<dbReference type="InterPro" id="IPR005861">
    <property type="entry name" value="HisP_aminotrans"/>
</dbReference>
<evidence type="ECO:0000256" key="1">
    <source>
        <dbReference type="ARBA" id="ARBA00001933"/>
    </source>
</evidence>
<evidence type="ECO:0000256" key="12">
    <source>
        <dbReference type="HAMAP-Rule" id="MF_01023"/>
    </source>
</evidence>
<comment type="pathway">
    <text evidence="3">Lipid metabolism.</text>
</comment>
<dbReference type="PANTHER" id="PTHR42885:SF2">
    <property type="entry name" value="HISTIDINOL-PHOSPHATE AMINOTRANSFERASE"/>
    <property type="match status" value="1"/>
</dbReference>
<dbReference type="InterPro" id="IPR004839">
    <property type="entry name" value="Aminotransferase_I/II_large"/>
</dbReference>
<comment type="cofactor">
    <cofactor evidence="1 12">
        <name>pyridoxal 5'-phosphate</name>
        <dbReference type="ChEBI" id="CHEBI:597326"/>
    </cofactor>
</comment>
<dbReference type="EMBL" id="JAERRB010000009">
    <property type="protein sequence ID" value="MBL0744091.1"/>
    <property type="molecule type" value="Genomic_DNA"/>
</dbReference>
<comment type="caution">
    <text evidence="14">The sequence shown here is derived from an EMBL/GenBank/DDBJ whole genome shotgun (WGS) entry which is preliminary data.</text>
</comment>
<evidence type="ECO:0000256" key="9">
    <source>
        <dbReference type="ARBA" id="ARBA00022898"/>
    </source>
</evidence>
<dbReference type="InterPro" id="IPR015424">
    <property type="entry name" value="PyrdxlP-dep_Trfase"/>
</dbReference>
<evidence type="ECO:0000256" key="7">
    <source>
        <dbReference type="ARBA" id="ARBA00022605"/>
    </source>
</evidence>
<dbReference type="HAMAP" id="MF_01023">
    <property type="entry name" value="HisC_aminotrans_2"/>
    <property type="match status" value="1"/>
</dbReference>
<dbReference type="GO" id="GO:0004400">
    <property type="term" value="F:histidinol-phosphate transaminase activity"/>
    <property type="evidence" value="ECO:0007669"/>
    <property type="project" value="UniProtKB-EC"/>
</dbReference>
<name>A0ABS1KXB0_9BACT</name>
<dbReference type="SUPFAM" id="SSF53383">
    <property type="entry name" value="PLP-dependent transferases"/>
    <property type="match status" value="1"/>
</dbReference>
<keyword evidence="9 12" id="KW-0663">Pyridoxal phosphate</keyword>
<protein>
    <recommendedName>
        <fullName evidence="12">Histidinol-phosphate aminotransferase</fullName>
        <ecNumber evidence="12">2.6.1.9</ecNumber>
    </recommendedName>
    <alternativeName>
        <fullName evidence="12">Imidazole acetol-phosphate transaminase</fullName>
    </alternativeName>
</protein>
<dbReference type="NCBIfam" id="TIGR01141">
    <property type="entry name" value="hisC"/>
    <property type="match status" value="1"/>
</dbReference>
<proteinExistence type="inferred from homology"/>
<dbReference type="Proteomes" id="UP000613030">
    <property type="component" value="Unassembled WGS sequence"/>
</dbReference>
<keyword evidence="6 12" id="KW-0032">Aminotransferase</keyword>
<dbReference type="CDD" id="cd00609">
    <property type="entry name" value="AAT_like"/>
    <property type="match status" value="1"/>
</dbReference>
<sequence>MSSPKNTVLDIQSLVRKNILNMKPYASARDEFKGEAEVSLDANENPYPTPFNRYPDPLQWDVKEKLAALKGVMPQQIFLGNGSDEGIDLIIRAFCEPHQDSILITEPTYGMYSVCADVNAVNVQRVLLTPETFDLDLDAVVNKIDASTKVMFLCSPNNPTGNLLSRERVETMLNQFAGIVVIDEAYIDFANSKSFALELSRYPNLIVLQTFSKAWGLAGLRLGMCFASEAIINVLNKIKYPYNVNIQTQTLALTALDNVAQKEAWVNAIVSDRATLVNALLELPLVEHVYPSDANFVLAKVRDAHNTYKYLMNKGIIVRDRSRVALCDGCLRITVGTPQENKQLIDALKTL</sequence>
<feature type="modified residue" description="N6-(pyridoxal phosphate)lysine" evidence="12">
    <location>
        <position position="213"/>
    </location>
</feature>
<dbReference type="PROSITE" id="PS00599">
    <property type="entry name" value="AA_TRANSFER_CLASS_2"/>
    <property type="match status" value="1"/>
</dbReference>
<feature type="domain" description="Aminotransferase class I/classII large" evidence="13">
    <location>
        <begin position="50"/>
        <end position="348"/>
    </location>
</feature>
<dbReference type="EC" id="2.6.1.9" evidence="12"/>
<comment type="similarity">
    <text evidence="4 12">Belongs to the class-II pyridoxal-phosphate-dependent aminotransferase family. Histidinol-phosphate aminotransferase subfamily.</text>
</comment>
<keyword evidence="10 12" id="KW-0368">Histidine biosynthesis</keyword>
<dbReference type="PANTHER" id="PTHR42885">
    <property type="entry name" value="HISTIDINOL-PHOSPHATE AMINOTRANSFERASE-RELATED"/>
    <property type="match status" value="1"/>
</dbReference>
<dbReference type="Gene3D" id="3.40.640.10">
    <property type="entry name" value="Type I PLP-dependent aspartate aminotransferase-like (Major domain)"/>
    <property type="match status" value="1"/>
</dbReference>
<keyword evidence="15" id="KW-1185">Reference proteome</keyword>
<dbReference type="RefSeq" id="WP_202013738.1">
    <property type="nucleotide sequence ID" value="NZ_JAERRB010000009.1"/>
</dbReference>
<evidence type="ECO:0000256" key="3">
    <source>
        <dbReference type="ARBA" id="ARBA00005189"/>
    </source>
</evidence>
<evidence type="ECO:0000259" key="13">
    <source>
        <dbReference type="Pfam" id="PF00155"/>
    </source>
</evidence>
<dbReference type="Pfam" id="PF00155">
    <property type="entry name" value="Aminotran_1_2"/>
    <property type="match status" value="1"/>
</dbReference>
<evidence type="ECO:0000313" key="14">
    <source>
        <dbReference type="EMBL" id="MBL0744091.1"/>
    </source>
</evidence>
<organism evidence="14 15">
    <name type="scientific">Chryseolinea lacunae</name>
    <dbReference type="NCBI Taxonomy" id="2801331"/>
    <lineage>
        <taxon>Bacteria</taxon>
        <taxon>Pseudomonadati</taxon>
        <taxon>Bacteroidota</taxon>
        <taxon>Cytophagia</taxon>
        <taxon>Cytophagales</taxon>
        <taxon>Fulvivirgaceae</taxon>
        <taxon>Chryseolinea</taxon>
    </lineage>
</organism>